<dbReference type="GeneID" id="27675666"/>
<organism evidence="3 4">
    <name type="scientific">Penicillium expansum</name>
    <name type="common">Blue mold rot fungus</name>
    <dbReference type="NCBI Taxonomy" id="27334"/>
    <lineage>
        <taxon>Eukaryota</taxon>
        <taxon>Fungi</taxon>
        <taxon>Dikarya</taxon>
        <taxon>Ascomycota</taxon>
        <taxon>Pezizomycotina</taxon>
        <taxon>Eurotiomycetes</taxon>
        <taxon>Eurotiomycetidae</taxon>
        <taxon>Eurotiales</taxon>
        <taxon>Aspergillaceae</taxon>
        <taxon>Penicillium</taxon>
    </lineage>
</organism>
<dbReference type="AlphaFoldDB" id="A0A0A2JII5"/>
<evidence type="ECO:0000256" key="1">
    <source>
        <dbReference type="SAM" id="MobiDB-lite"/>
    </source>
</evidence>
<proteinExistence type="predicted"/>
<evidence type="ECO:0000313" key="3">
    <source>
        <dbReference type="EMBL" id="KGO55154.1"/>
    </source>
</evidence>
<keyword evidence="2" id="KW-0732">Signal</keyword>
<feature type="signal peptide" evidence="2">
    <location>
        <begin position="1"/>
        <end position="18"/>
    </location>
</feature>
<reference evidence="3 4" key="1">
    <citation type="journal article" date="2015" name="Mol. Plant Microbe Interact.">
        <title>Genome, transcriptome, and functional analyses of Penicillium expansum provide new insights into secondary metabolism and pathogenicity.</title>
        <authorList>
            <person name="Ballester A.R."/>
            <person name="Marcet-Houben M."/>
            <person name="Levin E."/>
            <person name="Sela N."/>
            <person name="Selma-Lazaro C."/>
            <person name="Carmona L."/>
            <person name="Wisniewski M."/>
            <person name="Droby S."/>
            <person name="Gonzalez-Candelas L."/>
            <person name="Gabaldon T."/>
        </authorList>
    </citation>
    <scope>NUCLEOTIDE SEQUENCE [LARGE SCALE GENOMIC DNA]</scope>
    <source>
        <strain evidence="3 4">MD-8</strain>
    </source>
</reference>
<evidence type="ECO:0000313" key="4">
    <source>
        <dbReference type="Proteomes" id="UP000030143"/>
    </source>
</evidence>
<accession>A0A0A2JII5</accession>
<evidence type="ECO:0000256" key="2">
    <source>
        <dbReference type="SAM" id="SignalP"/>
    </source>
</evidence>
<dbReference type="EMBL" id="JQFZ01000202">
    <property type="protein sequence ID" value="KGO55154.1"/>
    <property type="molecule type" value="Genomic_DNA"/>
</dbReference>
<dbReference type="HOGENOM" id="CLU_085154_0_0_1"/>
<name>A0A0A2JII5_PENEN</name>
<feature type="region of interest" description="Disordered" evidence="1">
    <location>
        <begin position="177"/>
        <end position="202"/>
    </location>
</feature>
<dbReference type="STRING" id="27334.A0A0A2JII5"/>
<dbReference type="VEuPathDB" id="FungiDB:PEXP_044130"/>
<sequence length="225" mass="23020">MRTSIFLATALATLGTQADDTSSAIIGYFSPSWDAGFLQYGGWTSTAASLVTYNTKAATYHVGCVKDAPKTDCDYPASWTIIQGPETVSVTGEYIATTSGKSTSYDLTLTQSYECSLKASTESASCTMSLGVNGSFNGGKYASSTSSKATYTTAPMSESYYQLTVTAGLDSVILTGPTQTTTRTSSTTSSTTSVETTQSTGGAAGPVGALITAAPMVAAAMAALL</sequence>
<dbReference type="RefSeq" id="XP_016597369.1">
    <property type="nucleotide sequence ID" value="XM_016740247.1"/>
</dbReference>
<protein>
    <submittedName>
        <fullName evidence="3">Uncharacterized protein</fullName>
    </submittedName>
</protein>
<feature type="chain" id="PRO_5001989007" evidence="2">
    <location>
        <begin position="19"/>
        <end position="225"/>
    </location>
</feature>
<keyword evidence="4" id="KW-1185">Reference proteome</keyword>
<dbReference type="Proteomes" id="UP000030143">
    <property type="component" value="Unassembled WGS sequence"/>
</dbReference>
<gene>
    <name evidence="3" type="ORF">PEX2_029720</name>
</gene>
<comment type="caution">
    <text evidence="3">The sequence shown here is derived from an EMBL/GenBank/DDBJ whole genome shotgun (WGS) entry which is preliminary data.</text>
</comment>
<feature type="compositionally biased region" description="Low complexity" evidence="1">
    <location>
        <begin position="178"/>
        <end position="200"/>
    </location>
</feature>